<accession>A0A255Z7N6</accession>
<dbReference type="AlphaFoldDB" id="A0A255Z7N6"/>
<evidence type="ECO:0008006" key="4">
    <source>
        <dbReference type="Google" id="ProtNLM"/>
    </source>
</evidence>
<name>A0A255Z7N6_9PROT</name>
<gene>
    <name evidence="2" type="ORF">CHU95_01385</name>
</gene>
<feature type="transmembrane region" description="Helical" evidence="1">
    <location>
        <begin position="32"/>
        <end position="54"/>
    </location>
</feature>
<keyword evidence="1" id="KW-0812">Transmembrane</keyword>
<dbReference type="EMBL" id="NOXU01000015">
    <property type="protein sequence ID" value="OYQ37432.1"/>
    <property type="molecule type" value="Genomic_DNA"/>
</dbReference>
<keyword evidence="3" id="KW-1185">Reference proteome</keyword>
<evidence type="ECO:0000313" key="3">
    <source>
        <dbReference type="Proteomes" id="UP000216998"/>
    </source>
</evidence>
<keyword evidence="1" id="KW-1133">Transmembrane helix</keyword>
<organism evidence="2 3">
    <name type="scientific">Niveispirillum lacus</name>
    <dbReference type="NCBI Taxonomy" id="1981099"/>
    <lineage>
        <taxon>Bacteria</taxon>
        <taxon>Pseudomonadati</taxon>
        <taxon>Pseudomonadota</taxon>
        <taxon>Alphaproteobacteria</taxon>
        <taxon>Rhodospirillales</taxon>
        <taxon>Azospirillaceae</taxon>
        <taxon>Niveispirillum</taxon>
    </lineage>
</organism>
<protein>
    <recommendedName>
        <fullName evidence="4">DUF2788 domain-containing protein</fullName>
    </recommendedName>
</protein>
<dbReference type="Proteomes" id="UP000216998">
    <property type="component" value="Unassembled WGS sequence"/>
</dbReference>
<proteinExistence type="predicted"/>
<dbReference type="RefSeq" id="WP_094452978.1">
    <property type="nucleotide sequence ID" value="NZ_NOXU01000015.1"/>
</dbReference>
<sequence length="59" mass="6489">MPSTWEWIGGGVVLYLLLLARSAWKQGEFKQFLWGLGIVMGLIGLIGGVIWTWIKLAGG</sequence>
<evidence type="ECO:0000313" key="2">
    <source>
        <dbReference type="EMBL" id="OYQ37432.1"/>
    </source>
</evidence>
<keyword evidence="1" id="KW-0472">Membrane</keyword>
<comment type="caution">
    <text evidence="2">The sequence shown here is derived from an EMBL/GenBank/DDBJ whole genome shotgun (WGS) entry which is preliminary data.</text>
</comment>
<evidence type="ECO:0000256" key="1">
    <source>
        <dbReference type="SAM" id="Phobius"/>
    </source>
</evidence>
<reference evidence="2 3" key="1">
    <citation type="submission" date="2017-07" db="EMBL/GenBank/DDBJ databases">
        <title>Niveispirillum cyanobacteriorum sp. nov., isolated from cyanobacterial aggregates in a eutrophic lake.</title>
        <authorList>
            <person name="Cai H."/>
        </authorList>
    </citation>
    <scope>NUCLEOTIDE SEQUENCE [LARGE SCALE GENOMIC DNA]</scope>
    <source>
        <strain evidence="3">TH1-14</strain>
    </source>
</reference>